<feature type="domain" description="Integrase zinc-binding" evidence="1">
    <location>
        <begin position="108"/>
        <end position="163"/>
    </location>
</feature>
<dbReference type="Pfam" id="PF17921">
    <property type="entry name" value="Integrase_H2C2"/>
    <property type="match status" value="1"/>
</dbReference>
<feature type="non-terminal residue" evidence="2">
    <location>
        <position position="1"/>
    </location>
</feature>
<evidence type="ECO:0000313" key="2">
    <source>
        <dbReference type="EMBL" id="TID24773.1"/>
    </source>
</evidence>
<evidence type="ECO:0000259" key="1">
    <source>
        <dbReference type="Pfam" id="PF17921"/>
    </source>
</evidence>
<dbReference type="PANTHER" id="PTHR47266">
    <property type="entry name" value="ENDONUCLEASE-RELATED"/>
    <property type="match status" value="1"/>
</dbReference>
<name>A0A4T0X058_9ASCO</name>
<reference evidence="2 3" key="1">
    <citation type="journal article" date="2019" name="Front. Genet.">
        <title>Whole-Genome Sequencing of the Opportunistic Yeast Pathogen Candida inconspicua Uncovers Its Hybrid Origin.</title>
        <authorList>
            <person name="Mixao V."/>
            <person name="Hansen A.P."/>
            <person name="Saus E."/>
            <person name="Boekhout T."/>
            <person name="Lass-Florl C."/>
            <person name="Gabaldon T."/>
        </authorList>
    </citation>
    <scope>NUCLEOTIDE SEQUENCE [LARGE SCALE GENOMIC DNA]</scope>
    <source>
        <strain evidence="2 3">CBS 180</strain>
    </source>
</reference>
<keyword evidence="3" id="KW-1185">Reference proteome</keyword>
<dbReference type="InterPro" id="IPR041588">
    <property type="entry name" value="Integrase_H2C2"/>
</dbReference>
<proteinExistence type="predicted"/>
<dbReference type="STRING" id="52247.A0A4T0X058"/>
<organism evidence="2 3">
    <name type="scientific">Pichia inconspicua</name>
    <dbReference type="NCBI Taxonomy" id="52247"/>
    <lineage>
        <taxon>Eukaryota</taxon>
        <taxon>Fungi</taxon>
        <taxon>Dikarya</taxon>
        <taxon>Ascomycota</taxon>
        <taxon>Saccharomycotina</taxon>
        <taxon>Pichiomycetes</taxon>
        <taxon>Pichiales</taxon>
        <taxon>Pichiaceae</taxon>
        <taxon>Pichia</taxon>
    </lineage>
</organism>
<dbReference type="FunFam" id="1.10.340.70:FF:000001">
    <property type="entry name" value="Retrovirus-related Pol polyprotein from transposon gypsy-like Protein"/>
    <property type="match status" value="1"/>
</dbReference>
<gene>
    <name evidence="2" type="ORF">CANINC_002981</name>
</gene>
<dbReference type="EMBL" id="SELW01000484">
    <property type="protein sequence ID" value="TID24773.1"/>
    <property type="molecule type" value="Genomic_DNA"/>
</dbReference>
<comment type="caution">
    <text evidence="2">The sequence shown here is derived from an EMBL/GenBank/DDBJ whole genome shotgun (WGS) entry which is preliminary data.</text>
</comment>
<evidence type="ECO:0000313" key="3">
    <source>
        <dbReference type="Proteomes" id="UP000307173"/>
    </source>
</evidence>
<dbReference type="Proteomes" id="UP000307173">
    <property type="component" value="Unassembled WGS sequence"/>
</dbReference>
<dbReference type="AlphaFoldDB" id="A0A4T0X058"/>
<accession>A0A4T0X058</accession>
<protein>
    <recommendedName>
        <fullName evidence="1">Integrase zinc-binding domain-containing protein</fullName>
    </recommendedName>
</protein>
<dbReference type="Gene3D" id="1.10.340.70">
    <property type="match status" value="1"/>
</dbReference>
<sequence length="180" mass="21137">YPYDDKVRVHFFDLSCEILNAFETININATGTVTTTMVINQNMKNDIIEEYRKDEFYGKIYDIPKNKKPVPVEIHHHIKHYEYRDEVLYYRTLLTQPCTRVVIHSGSDLVRRLIKNAHSGVDAGHFGTFKTYLNLADTFFWKNMLPSIRNFCNRCKVCQWTNSNTQKLQGLFMPLPVPVD</sequence>
<dbReference type="OrthoDB" id="407598at2759"/>
<dbReference type="InterPro" id="IPR052160">
    <property type="entry name" value="Gypsy_RT_Integrase-like"/>
</dbReference>